<name>A0A9W9JL31_9EURO</name>
<proteinExistence type="predicted"/>
<dbReference type="AlphaFoldDB" id="A0A9W9JL31"/>
<organism evidence="1 2">
    <name type="scientific">Penicillium cinerascens</name>
    <dbReference type="NCBI Taxonomy" id="70096"/>
    <lineage>
        <taxon>Eukaryota</taxon>
        <taxon>Fungi</taxon>
        <taxon>Dikarya</taxon>
        <taxon>Ascomycota</taxon>
        <taxon>Pezizomycotina</taxon>
        <taxon>Eurotiomycetes</taxon>
        <taxon>Eurotiomycetidae</taxon>
        <taxon>Eurotiales</taxon>
        <taxon>Aspergillaceae</taxon>
        <taxon>Penicillium</taxon>
    </lineage>
</organism>
<dbReference type="GeneID" id="83181769"/>
<accession>A0A9W9JL31</accession>
<dbReference type="OrthoDB" id="3645574at2759"/>
<dbReference type="Proteomes" id="UP001150904">
    <property type="component" value="Unassembled WGS sequence"/>
</dbReference>
<dbReference type="RefSeq" id="XP_058306717.1">
    <property type="nucleotide sequence ID" value="XM_058454468.1"/>
</dbReference>
<evidence type="ECO:0000313" key="2">
    <source>
        <dbReference type="Proteomes" id="UP001150904"/>
    </source>
</evidence>
<comment type="caution">
    <text evidence="1">The sequence shown here is derived from an EMBL/GenBank/DDBJ whole genome shotgun (WGS) entry which is preliminary data.</text>
</comment>
<dbReference type="EMBL" id="JAPQKR010000014">
    <property type="protein sequence ID" value="KAJ5198289.1"/>
    <property type="molecule type" value="Genomic_DNA"/>
</dbReference>
<sequence length="217" mass="25423">MHDEEDGRAQVANLSIMRALLPHFTNREFHQGPFFYKLTDLHPSNIFVDSQWNIKYLVDLEWACSLPAETLRPPYWLTGRAADDILGEHLVTFSEAHDKFMEIFEEEEKQYPPLFNVCTYRTNIMRKGWKIGKFWYFQALDSPKGLFNIFRDHIQPKFAASQSADPLDISKIVSEYWAVDTKDVVAGKLRDKEVYEEDLRLRFQNGSEEKQQLSLAP</sequence>
<evidence type="ECO:0000313" key="1">
    <source>
        <dbReference type="EMBL" id="KAJ5198289.1"/>
    </source>
</evidence>
<reference evidence="1" key="1">
    <citation type="submission" date="2022-12" db="EMBL/GenBank/DDBJ databases">
        <authorList>
            <person name="Petersen C."/>
        </authorList>
    </citation>
    <scope>NUCLEOTIDE SEQUENCE</scope>
    <source>
        <strain evidence="1">IBT 15544</strain>
    </source>
</reference>
<reference evidence="1" key="2">
    <citation type="journal article" date="2023" name="IMA Fungus">
        <title>Comparative genomic study of the Penicillium genus elucidates a diverse pangenome and 15 lateral gene transfer events.</title>
        <authorList>
            <person name="Petersen C."/>
            <person name="Sorensen T."/>
            <person name="Nielsen M.R."/>
            <person name="Sondergaard T.E."/>
            <person name="Sorensen J.L."/>
            <person name="Fitzpatrick D.A."/>
            <person name="Frisvad J.C."/>
            <person name="Nielsen K.L."/>
        </authorList>
    </citation>
    <scope>NUCLEOTIDE SEQUENCE</scope>
    <source>
        <strain evidence="1">IBT 15544</strain>
    </source>
</reference>
<keyword evidence="2" id="KW-1185">Reference proteome</keyword>
<evidence type="ECO:0008006" key="3">
    <source>
        <dbReference type="Google" id="ProtNLM"/>
    </source>
</evidence>
<gene>
    <name evidence="1" type="ORF">N7498_007406</name>
</gene>
<protein>
    <recommendedName>
        <fullName evidence="3">Aminoglycoside phosphotransferase domain-containing protein</fullName>
    </recommendedName>
</protein>